<keyword evidence="2" id="KW-0732">Signal</keyword>
<organism evidence="3 4">
    <name type="scientific">Rodentibacter caecimuris</name>
    <dbReference type="NCBI Taxonomy" id="1796644"/>
    <lineage>
        <taxon>Bacteria</taxon>
        <taxon>Pseudomonadati</taxon>
        <taxon>Pseudomonadota</taxon>
        <taxon>Gammaproteobacteria</taxon>
        <taxon>Pasteurellales</taxon>
        <taxon>Pasteurellaceae</taxon>
        <taxon>Rodentibacter</taxon>
    </lineage>
</organism>
<protein>
    <recommendedName>
        <fullName evidence="5">DUF5067 domain-containing protein</fullName>
    </recommendedName>
</protein>
<dbReference type="PROSITE" id="PS51257">
    <property type="entry name" value="PROKAR_LIPOPROTEIN"/>
    <property type="match status" value="1"/>
</dbReference>
<feature type="region of interest" description="Disordered" evidence="1">
    <location>
        <begin position="24"/>
        <end position="52"/>
    </location>
</feature>
<dbReference type="Proteomes" id="UP000188820">
    <property type="component" value="Unassembled WGS sequence"/>
</dbReference>
<keyword evidence="4" id="KW-1185">Reference proteome</keyword>
<name>A0ABX3KZU9_9PAST</name>
<feature type="compositionally biased region" description="Polar residues" evidence="1">
    <location>
        <begin position="30"/>
        <end position="52"/>
    </location>
</feature>
<gene>
    <name evidence="3" type="ORF">BKG89_01195</name>
</gene>
<comment type="caution">
    <text evidence="3">The sequence shown here is derived from an EMBL/GenBank/DDBJ whole genome shotgun (WGS) entry which is preliminary data.</text>
</comment>
<evidence type="ECO:0000313" key="3">
    <source>
        <dbReference type="EMBL" id="OOF71157.1"/>
    </source>
</evidence>
<reference evidence="3 4" key="1">
    <citation type="submission" date="2016-10" db="EMBL/GenBank/DDBJ databases">
        <title>Rodentibacter gen. nov. and new species.</title>
        <authorList>
            <person name="Christensen H."/>
        </authorList>
    </citation>
    <scope>NUCLEOTIDE SEQUENCE [LARGE SCALE GENOMIC DNA]</scope>
    <source>
        <strain evidence="3 4">1998236014</strain>
    </source>
</reference>
<evidence type="ECO:0000256" key="2">
    <source>
        <dbReference type="SAM" id="SignalP"/>
    </source>
</evidence>
<accession>A0ABX3KZU9</accession>
<feature type="signal peptide" evidence="2">
    <location>
        <begin position="1"/>
        <end position="21"/>
    </location>
</feature>
<evidence type="ECO:0000313" key="4">
    <source>
        <dbReference type="Proteomes" id="UP000188820"/>
    </source>
</evidence>
<sequence length="179" mass="19522">MKATKLLLVTLLTSIAVTLTACNEKEQKTESTPQTQTSTAPEVTTPATQTEKTPIEQFNSSVKISVKSRTILQNDQKERAIAFVYEIQNLTDKPIVALHWASAYSVNDQILYAQNFPLTFEKPIPAKGTETVTGTVPASNILEQNRELALNPEAQVNTVIGAYQVTFADGSSIVVAKPE</sequence>
<feature type="chain" id="PRO_5045775840" description="DUF5067 domain-containing protein" evidence="2">
    <location>
        <begin position="22"/>
        <end position="179"/>
    </location>
</feature>
<evidence type="ECO:0000256" key="1">
    <source>
        <dbReference type="SAM" id="MobiDB-lite"/>
    </source>
</evidence>
<evidence type="ECO:0008006" key="5">
    <source>
        <dbReference type="Google" id="ProtNLM"/>
    </source>
</evidence>
<dbReference type="RefSeq" id="WP_077462366.1">
    <property type="nucleotide sequence ID" value="NZ_MLAA01000004.1"/>
</dbReference>
<dbReference type="EMBL" id="MLAA01000004">
    <property type="protein sequence ID" value="OOF71157.1"/>
    <property type="molecule type" value="Genomic_DNA"/>
</dbReference>
<proteinExistence type="predicted"/>